<name>B9K9I0_THENN</name>
<accession>B9K9I0</accession>
<dbReference type="HOGENOM" id="CLU_666904_0_0_0"/>
<proteinExistence type="predicted"/>
<dbReference type="KEGG" id="tna:CTN_1437"/>
<dbReference type="PANTHER" id="PTHR34351:SF1">
    <property type="entry name" value="SLR1927 PROTEIN"/>
    <property type="match status" value="1"/>
</dbReference>
<protein>
    <submittedName>
        <fullName evidence="1">Uncharacterized protein</fullName>
    </submittedName>
</protein>
<organism evidence="1 2">
    <name type="scientific">Thermotoga neapolitana (strain ATCC 49049 / DSM 4359 / NBRC 107923 / NS-E)</name>
    <dbReference type="NCBI Taxonomy" id="309803"/>
    <lineage>
        <taxon>Bacteria</taxon>
        <taxon>Thermotogati</taxon>
        <taxon>Thermotogota</taxon>
        <taxon>Thermotogae</taxon>
        <taxon>Thermotogales</taxon>
        <taxon>Thermotogaceae</taxon>
        <taxon>Thermotoga</taxon>
    </lineage>
</organism>
<dbReference type="PANTHER" id="PTHR34351">
    <property type="entry name" value="SLR1927 PROTEIN-RELATED"/>
    <property type="match status" value="1"/>
</dbReference>
<keyword evidence="2" id="KW-1185">Reference proteome</keyword>
<evidence type="ECO:0000313" key="2">
    <source>
        <dbReference type="Proteomes" id="UP000000445"/>
    </source>
</evidence>
<gene>
    <name evidence="1" type="ordered locus">CTN_1437</name>
</gene>
<dbReference type="eggNOG" id="COG1721">
    <property type="taxonomic scope" value="Bacteria"/>
</dbReference>
<dbReference type="RefSeq" id="WP_015919907.1">
    <property type="nucleotide sequence ID" value="NC_011978.1"/>
</dbReference>
<reference evidence="1 2" key="1">
    <citation type="journal article" date="2009" name="Biosci. Biotechnol. Biochem.">
        <title>WeGAS: a web-based microbial genome annotation system.</title>
        <authorList>
            <person name="Lee D."/>
            <person name="Seo H."/>
            <person name="Park C."/>
            <person name="Park K."/>
        </authorList>
    </citation>
    <scope>NUCLEOTIDE SEQUENCE [LARGE SCALE GENOMIC DNA]</scope>
    <source>
        <strain evidence="2">ATCC 49049 / DSM 4359 / NBRC 107923 / NS-E</strain>
    </source>
</reference>
<dbReference type="STRING" id="309803.CTN_1437"/>
<dbReference type="AlphaFoldDB" id="B9K9I0"/>
<sequence length="412" mass="48056">MKVKKRGLVILTIFSVMAWILTQNNLLLFLVFFAITRWIDLSLVLRNLPKLKVERYITKTRLFVDEKARMVFKIINTGNMKLFLKLQPSLSPVRFFKKDSERIILDPLSSRELTFIFSYGTRGRKILKGFSITFEDAFAMFSVQKVFEVEDEVIVFPEYLPITFYKESLKELLPGRKSPLKLLEDNTMLKGLRDYNGEPMNRIHWKASARYGKLLVKEHDHTALGKVKIFLDLNLSKNAELGEVWKELRKHYEEEAVKLVASVVKELKESHTPVELVVIGERVWKNNEKDWVSDFELLATVKGTDTPSLDTRDILEVHRFDPSDTVLLFCVHLTMQELPLLLRVRSKVSKLIVFVIPYGLRDPNTKPFRSYLLMRRDLQDLLEKAKLLEENHVIVRGIKENMTFQEALDSVP</sequence>
<evidence type="ECO:0000313" key="1">
    <source>
        <dbReference type="EMBL" id="ACM23613.1"/>
    </source>
</evidence>
<dbReference type="Proteomes" id="UP000000445">
    <property type="component" value="Chromosome"/>
</dbReference>
<dbReference type="EMBL" id="CP000916">
    <property type="protein sequence ID" value="ACM23613.1"/>
    <property type="molecule type" value="Genomic_DNA"/>
</dbReference>